<dbReference type="EMBL" id="QLMK01000001">
    <property type="protein sequence ID" value="RAK33779.1"/>
    <property type="molecule type" value="Genomic_DNA"/>
</dbReference>
<reference evidence="1 2" key="1">
    <citation type="submission" date="2018-06" db="EMBL/GenBank/DDBJ databases">
        <title>Genomic Encyclopedia of Type Strains, Phase IV (KMG-IV): sequencing the most valuable type-strain genomes for metagenomic binning, comparative biology and taxonomic classification.</title>
        <authorList>
            <person name="Goeker M."/>
        </authorList>
    </citation>
    <scope>NUCLEOTIDE SEQUENCE [LARGE SCALE GENOMIC DNA]</scope>
    <source>
        <strain evidence="1 2">DSM 26720</strain>
    </source>
</reference>
<keyword evidence="2" id="KW-1185">Reference proteome</keyword>
<evidence type="ECO:0000313" key="1">
    <source>
        <dbReference type="EMBL" id="RAK33779.1"/>
    </source>
</evidence>
<gene>
    <name evidence="1" type="ORF">C7374_101102</name>
</gene>
<dbReference type="OrthoDB" id="8444945at2"/>
<name>A0A364JYZ5_9HYPH</name>
<organism evidence="1 2">
    <name type="scientific">Falsochrobactrum ovis</name>
    <dbReference type="NCBI Taxonomy" id="1293442"/>
    <lineage>
        <taxon>Bacteria</taxon>
        <taxon>Pseudomonadati</taxon>
        <taxon>Pseudomonadota</taxon>
        <taxon>Alphaproteobacteria</taxon>
        <taxon>Hyphomicrobiales</taxon>
        <taxon>Brucellaceae</taxon>
        <taxon>Falsochrobactrum</taxon>
    </lineage>
</organism>
<accession>A0A364JYZ5</accession>
<protein>
    <submittedName>
        <fullName evidence="1">Uncharacterized protein</fullName>
    </submittedName>
</protein>
<evidence type="ECO:0000313" key="2">
    <source>
        <dbReference type="Proteomes" id="UP000249453"/>
    </source>
</evidence>
<dbReference type="RefSeq" id="WP_111573665.1">
    <property type="nucleotide sequence ID" value="NZ_JBHEEY010000020.1"/>
</dbReference>
<dbReference type="AlphaFoldDB" id="A0A364JYZ5"/>
<dbReference type="Proteomes" id="UP000249453">
    <property type="component" value="Unassembled WGS sequence"/>
</dbReference>
<proteinExistence type="predicted"/>
<sequence>MSALSQFKKLHQAAVVTLSLIVVPISGPIAMAEDFFEIATPPATPPEINNIKLSEDLLSRMEKIHAALEELELAPTSEEGLDARPSMDSMIASLESRPQVVEIINAQNLTPREFLLTHFALMSSLAAADAAEETQIFDEAKIVNPEHLAFGQKYSERIRELMGE</sequence>
<comment type="caution">
    <text evidence="1">The sequence shown here is derived from an EMBL/GenBank/DDBJ whole genome shotgun (WGS) entry which is preliminary data.</text>
</comment>